<sequence length="29" mass="3406">MPTLTTTLDNQQVSFLTGRQNDYFDETLR</sequence>
<name>A0A1G9D736_9MICO</name>
<evidence type="ECO:0000313" key="2">
    <source>
        <dbReference type="Proteomes" id="UP000198701"/>
    </source>
</evidence>
<keyword evidence="2" id="KW-1185">Reference proteome</keyword>
<dbReference type="AlphaFoldDB" id="A0A1G9D736"/>
<gene>
    <name evidence="1" type="ORF">SAMN05216282_10896</name>
</gene>
<dbReference type="Proteomes" id="UP000198701">
    <property type="component" value="Unassembled WGS sequence"/>
</dbReference>
<organism evidence="1 2">
    <name type="scientific">Cryobacterium psychrotolerans</name>
    <dbReference type="NCBI Taxonomy" id="386301"/>
    <lineage>
        <taxon>Bacteria</taxon>
        <taxon>Bacillati</taxon>
        <taxon>Actinomycetota</taxon>
        <taxon>Actinomycetes</taxon>
        <taxon>Micrococcales</taxon>
        <taxon>Microbacteriaceae</taxon>
        <taxon>Cryobacterium</taxon>
    </lineage>
</organism>
<dbReference type="STRING" id="386301.SAMN05216282_10896"/>
<proteinExistence type="predicted"/>
<protein>
    <submittedName>
        <fullName evidence="1">Uncharacterized protein</fullName>
    </submittedName>
</protein>
<evidence type="ECO:0000313" key="1">
    <source>
        <dbReference type="EMBL" id="SDK59515.1"/>
    </source>
</evidence>
<accession>A0A1G9D736</accession>
<dbReference type="EMBL" id="FNFU01000008">
    <property type="protein sequence ID" value="SDK59515.1"/>
    <property type="molecule type" value="Genomic_DNA"/>
</dbReference>
<reference evidence="1 2" key="1">
    <citation type="submission" date="2016-10" db="EMBL/GenBank/DDBJ databases">
        <authorList>
            <person name="de Groot N.N."/>
        </authorList>
    </citation>
    <scope>NUCLEOTIDE SEQUENCE [LARGE SCALE GENOMIC DNA]</scope>
    <source>
        <strain evidence="1 2">CGMCC 1.5382</strain>
    </source>
</reference>